<evidence type="ECO:0000256" key="8">
    <source>
        <dbReference type="ARBA" id="ARBA00029986"/>
    </source>
</evidence>
<keyword evidence="14" id="KW-1185">Reference proteome</keyword>
<evidence type="ECO:0000256" key="5">
    <source>
        <dbReference type="ARBA" id="ARBA00023110"/>
    </source>
</evidence>
<dbReference type="NCBIfam" id="TIGR00115">
    <property type="entry name" value="tig"/>
    <property type="match status" value="1"/>
</dbReference>
<dbReference type="InterPro" id="IPR008880">
    <property type="entry name" value="Trigger_fac_C"/>
</dbReference>
<keyword evidence="6 9" id="KW-0143">Chaperone</keyword>
<dbReference type="GO" id="GO:0051301">
    <property type="term" value="P:cell division"/>
    <property type="evidence" value="ECO:0007669"/>
    <property type="project" value="UniProtKB-KW"/>
</dbReference>
<protein>
    <recommendedName>
        <fullName evidence="4 9">Trigger factor</fullName>
        <shortName evidence="9">TF</shortName>
        <ecNumber evidence="3 9">5.2.1.8</ecNumber>
    </recommendedName>
    <alternativeName>
        <fullName evidence="8 9">PPIase</fullName>
    </alternativeName>
</protein>
<keyword evidence="9" id="KW-0132">Cell division</keyword>
<dbReference type="GO" id="GO:0005737">
    <property type="term" value="C:cytoplasm"/>
    <property type="evidence" value="ECO:0007669"/>
    <property type="project" value="UniProtKB-SubCell"/>
</dbReference>
<evidence type="ECO:0000256" key="4">
    <source>
        <dbReference type="ARBA" id="ARBA00016902"/>
    </source>
</evidence>
<evidence type="ECO:0000259" key="11">
    <source>
        <dbReference type="Pfam" id="PF05697"/>
    </source>
</evidence>
<dbReference type="RefSeq" id="WP_146594488.1">
    <property type="nucleotide sequence ID" value="NZ_SJPT01000003.1"/>
</dbReference>
<dbReference type="Pfam" id="PF05697">
    <property type="entry name" value="Trigger_N"/>
    <property type="match status" value="1"/>
</dbReference>
<accession>A0A5C6CM96</accession>
<evidence type="ECO:0000256" key="7">
    <source>
        <dbReference type="ARBA" id="ARBA00023235"/>
    </source>
</evidence>
<dbReference type="PIRSF" id="PIRSF003095">
    <property type="entry name" value="Trigger_factor"/>
    <property type="match status" value="1"/>
</dbReference>
<dbReference type="Proteomes" id="UP000316304">
    <property type="component" value="Unassembled WGS sequence"/>
</dbReference>
<keyword evidence="7 9" id="KW-0413">Isomerase</keyword>
<keyword evidence="5 9" id="KW-0697">Rotamase</keyword>
<comment type="domain">
    <text evidence="9">Consists of 3 domains; the N-terminus binds the ribosome, the middle domain has PPIase activity, while the C-terminus has intrinsic chaperone activity on its own.</text>
</comment>
<evidence type="ECO:0000259" key="12">
    <source>
        <dbReference type="Pfam" id="PF05698"/>
    </source>
</evidence>
<dbReference type="SUPFAM" id="SSF102735">
    <property type="entry name" value="Trigger factor ribosome-binding domain"/>
    <property type="match status" value="1"/>
</dbReference>
<dbReference type="SUPFAM" id="SSF54534">
    <property type="entry name" value="FKBP-like"/>
    <property type="match status" value="1"/>
</dbReference>
<keyword evidence="9" id="KW-0131">Cell cycle</keyword>
<comment type="subcellular location">
    <subcellularLocation>
        <location evidence="9">Cytoplasm</location>
    </subcellularLocation>
    <text evidence="9">About half TF is bound to the ribosome near the polypeptide exit tunnel while the other half is free in the cytoplasm.</text>
</comment>
<evidence type="ECO:0000256" key="1">
    <source>
        <dbReference type="ARBA" id="ARBA00000971"/>
    </source>
</evidence>
<dbReference type="GO" id="GO:0044183">
    <property type="term" value="F:protein folding chaperone"/>
    <property type="evidence" value="ECO:0007669"/>
    <property type="project" value="TreeGrafter"/>
</dbReference>
<reference evidence="13 14" key="1">
    <citation type="submission" date="2019-02" db="EMBL/GenBank/DDBJ databases">
        <title>Deep-cultivation of Planctomycetes and their phenomic and genomic characterization uncovers novel biology.</title>
        <authorList>
            <person name="Wiegand S."/>
            <person name="Jogler M."/>
            <person name="Boedeker C."/>
            <person name="Pinto D."/>
            <person name="Vollmers J."/>
            <person name="Rivas-Marin E."/>
            <person name="Kohn T."/>
            <person name="Peeters S.H."/>
            <person name="Heuer A."/>
            <person name="Rast P."/>
            <person name="Oberbeckmann S."/>
            <person name="Bunk B."/>
            <person name="Jeske O."/>
            <person name="Meyerdierks A."/>
            <person name="Storesund J.E."/>
            <person name="Kallscheuer N."/>
            <person name="Luecker S."/>
            <person name="Lage O.M."/>
            <person name="Pohl T."/>
            <person name="Merkel B.J."/>
            <person name="Hornburger P."/>
            <person name="Mueller R.-W."/>
            <person name="Bruemmer F."/>
            <person name="Labrenz M."/>
            <person name="Spormann A.M."/>
            <person name="Op Den Camp H."/>
            <person name="Overmann J."/>
            <person name="Amann R."/>
            <person name="Jetten M.S.M."/>
            <person name="Mascher T."/>
            <person name="Medema M.H."/>
            <person name="Devos D.P."/>
            <person name="Kaster A.-K."/>
            <person name="Ovreas L."/>
            <person name="Rohde M."/>
            <person name="Galperin M.Y."/>
            <person name="Jogler C."/>
        </authorList>
    </citation>
    <scope>NUCLEOTIDE SEQUENCE [LARGE SCALE GENOMIC DNA]</scope>
    <source>
        <strain evidence="13 14">Pla52o</strain>
    </source>
</reference>
<evidence type="ECO:0000256" key="2">
    <source>
        <dbReference type="ARBA" id="ARBA00005464"/>
    </source>
</evidence>
<evidence type="ECO:0000313" key="14">
    <source>
        <dbReference type="Proteomes" id="UP000316304"/>
    </source>
</evidence>
<dbReference type="Pfam" id="PF05698">
    <property type="entry name" value="Trigger_C"/>
    <property type="match status" value="1"/>
</dbReference>
<dbReference type="OrthoDB" id="9767721at2"/>
<dbReference type="GO" id="GO:0043335">
    <property type="term" value="P:protein unfolding"/>
    <property type="evidence" value="ECO:0007669"/>
    <property type="project" value="TreeGrafter"/>
</dbReference>
<dbReference type="HAMAP" id="MF_00303">
    <property type="entry name" value="Trigger_factor_Tig"/>
    <property type="match status" value="1"/>
</dbReference>
<dbReference type="AlphaFoldDB" id="A0A5C6CM96"/>
<feature type="region of interest" description="Disordered" evidence="10">
    <location>
        <begin position="1"/>
        <end position="25"/>
    </location>
</feature>
<dbReference type="GO" id="GO:0015031">
    <property type="term" value="P:protein transport"/>
    <property type="evidence" value="ECO:0007669"/>
    <property type="project" value="UniProtKB-UniRule"/>
</dbReference>
<name>A0A5C6CM96_9BACT</name>
<dbReference type="InterPro" id="IPR046357">
    <property type="entry name" value="PPIase_dom_sf"/>
</dbReference>
<dbReference type="PANTHER" id="PTHR30560">
    <property type="entry name" value="TRIGGER FACTOR CHAPERONE AND PEPTIDYL-PROLYL CIS/TRANS ISOMERASE"/>
    <property type="match status" value="1"/>
</dbReference>
<feature type="compositionally biased region" description="Basic and acidic residues" evidence="10">
    <location>
        <begin position="474"/>
        <end position="500"/>
    </location>
</feature>
<dbReference type="GO" id="GO:0043022">
    <property type="term" value="F:ribosome binding"/>
    <property type="evidence" value="ECO:0007669"/>
    <property type="project" value="TreeGrafter"/>
</dbReference>
<keyword evidence="9" id="KW-0963">Cytoplasm</keyword>
<comment type="catalytic activity">
    <reaction evidence="1 9">
        <text>[protein]-peptidylproline (omega=180) = [protein]-peptidylproline (omega=0)</text>
        <dbReference type="Rhea" id="RHEA:16237"/>
        <dbReference type="Rhea" id="RHEA-COMP:10747"/>
        <dbReference type="Rhea" id="RHEA-COMP:10748"/>
        <dbReference type="ChEBI" id="CHEBI:83833"/>
        <dbReference type="ChEBI" id="CHEBI:83834"/>
        <dbReference type="EC" id="5.2.1.8"/>
    </reaction>
</comment>
<dbReference type="InterPro" id="IPR008881">
    <property type="entry name" value="Trigger_fac_ribosome-bd_bac"/>
</dbReference>
<evidence type="ECO:0000256" key="6">
    <source>
        <dbReference type="ARBA" id="ARBA00023186"/>
    </source>
</evidence>
<gene>
    <name evidence="9 13" type="primary">tig</name>
    <name evidence="13" type="ORF">Pla52o_22030</name>
</gene>
<sequence>MSTSTEPETTEVPEEKKTIQLESKVESPSPCVRQVIVTIPHAEVERYLKDAYDEIVPEASVPGFRAGRAPRKLVEKQFRDRVREQVKGALLMDSLSQVSDKEEFSAIGEPEFDFESIELPEGDGDFKYQFTVEVRPDFETPTWKGLKLSKPVEEVSDADVDESLQRVLGRYATLEATDEAAALGDKLVVTIKFSENGKLLSEFEEERITLNNRLSFSDGVIEDFGKVMENAVEGDQRTGKVKISDGAANEEMRGKEIDAEIKVVEVLKSELPKMTPSFLEELGDFESEQELRDFVRDSLTRQADYRTQQALRQSVVDALAGDADFELPKSLVQRQTQRELQRKVLELRRSGFDEDNIRRFVNASRQNAQASTEAALREHFILEKIAEETKVDAEAADYDAEVALIAQQSDSPERKVRARLEKSGQMDALRNQIVERKVIEMIVEAGEVTEEKVEKTKGEDDEEFAVYHNVLPTRDSDAIPEAKYEDNAPKDGEKKEKEKE</sequence>
<dbReference type="InterPro" id="IPR005215">
    <property type="entry name" value="Trig_fac"/>
</dbReference>
<evidence type="ECO:0000256" key="3">
    <source>
        <dbReference type="ARBA" id="ARBA00013194"/>
    </source>
</evidence>
<feature type="domain" description="Trigger factor C-terminal" evidence="12">
    <location>
        <begin position="289"/>
        <end position="444"/>
    </location>
</feature>
<dbReference type="InterPro" id="IPR027304">
    <property type="entry name" value="Trigger_fact/SurA_dom_sf"/>
</dbReference>
<comment type="similarity">
    <text evidence="2 9">Belongs to the FKBP-type PPIase family. Tig subfamily.</text>
</comment>
<evidence type="ECO:0000256" key="10">
    <source>
        <dbReference type="SAM" id="MobiDB-lite"/>
    </source>
</evidence>
<dbReference type="InterPro" id="IPR037041">
    <property type="entry name" value="Trigger_fac_C_sf"/>
</dbReference>
<organism evidence="13 14">
    <name type="scientific">Novipirellula galeiformis</name>
    <dbReference type="NCBI Taxonomy" id="2528004"/>
    <lineage>
        <taxon>Bacteria</taxon>
        <taxon>Pseudomonadati</taxon>
        <taxon>Planctomycetota</taxon>
        <taxon>Planctomycetia</taxon>
        <taxon>Pirellulales</taxon>
        <taxon>Pirellulaceae</taxon>
        <taxon>Novipirellula</taxon>
    </lineage>
</organism>
<evidence type="ECO:0000256" key="9">
    <source>
        <dbReference type="HAMAP-Rule" id="MF_00303"/>
    </source>
</evidence>
<feature type="compositionally biased region" description="Basic and acidic residues" evidence="10">
    <location>
        <begin position="13"/>
        <end position="25"/>
    </location>
</feature>
<dbReference type="EMBL" id="SJPT01000003">
    <property type="protein sequence ID" value="TWU24276.1"/>
    <property type="molecule type" value="Genomic_DNA"/>
</dbReference>
<dbReference type="Gene3D" id="3.30.70.1050">
    <property type="entry name" value="Trigger factor ribosome-binding domain"/>
    <property type="match status" value="1"/>
</dbReference>
<dbReference type="SUPFAM" id="SSF109998">
    <property type="entry name" value="Triger factor/SurA peptide-binding domain-like"/>
    <property type="match status" value="1"/>
</dbReference>
<evidence type="ECO:0000313" key="13">
    <source>
        <dbReference type="EMBL" id="TWU24276.1"/>
    </source>
</evidence>
<dbReference type="EC" id="5.2.1.8" evidence="3 9"/>
<feature type="domain" description="Trigger factor ribosome-binding bacterial" evidence="11">
    <location>
        <begin position="22"/>
        <end position="166"/>
    </location>
</feature>
<dbReference type="Gene3D" id="1.10.3120.10">
    <property type="entry name" value="Trigger factor, C-terminal domain"/>
    <property type="match status" value="1"/>
</dbReference>
<dbReference type="Gene3D" id="3.10.50.40">
    <property type="match status" value="1"/>
</dbReference>
<proteinExistence type="inferred from homology"/>
<feature type="region of interest" description="Disordered" evidence="10">
    <location>
        <begin position="470"/>
        <end position="500"/>
    </location>
</feature>
<dbReference type="GO" id="GO:0051083">
    <property type="term" value="P:'de novo' cotranslational protein folding"/>
    <property type="evidence" value="ECO:0007669"/>
    <property type="project" value="TreeGrafter"/>
</dbReference>
<dbReference type="GO" id="GO:0003755">
    <property type="term" value="F:peptidyl-prolyl cis-trans isomerase activity"/>
    <property type="evidence" value="ECO:0007669"/>
    <property type="project" value="UniProtKB-UniRule"/>
</dbReference>
<dbReference type="InterPro" id="IPR036611">
    <property type="entry name" value="Trigger_fac_ribosome-bd_sf"/>
</dbReference>
<comment type="caution">
    <text evidence="13">The sequence shown here is derived from an EMBL/GenBank/DDBJ whole genome shotgun (WGS) entry which is preliminary data.</text>
</comment>
<comment type="function">
    <text evidence="9">Involved in protein export. Acts as a chaperone by maintaining the newly synthesized protein in an open conformation. Functions as a peptidyl-prolyl cis-trans isomerase.</text>
</comment>
<dbReference type="PANTHER" id="PTHR30560:SF3">
    <property type="entry name" value="TRIGGER FACTOR-LIKE PROTEIN TIG, CHLOROPLASTIC"/>
    <property type="match status" value="1"/>
</dbReference>